<dbReference type="GO" id="GO:0051239">
    <property type="term" value="P:regulation of multicellular organismal process"/>
    <property type="evidence" value="ECO:0007669"/>
    <property type="project" value="UniProtKB-ARBA"/>
</dbReference>
<dbReference type="Pfam" id="PF02494">
    <property type="entry name" value="HYR"/>
    <property type="match status" value="2"/>
</dbReference>
<dbReference type="PROSITE" id="PS00022">
    <property type="entry name" value="EGF_1"/>
    <property type="match status" value="7"/>
</dbReference>
<dbReference type="InterPro" id="IPR003410">
    <property type="entry name" value="HYR_dom"/>
</dbReference>
<feature type="disulfide bond" evidence="19">
    <location>
        <begin position="3152"/>
        <end position="3179"/>
    </location>
</feature>
<evidence type="ECO:0000256" key="2">
    <source>
        <dbReference type="ARBA" id="ARBA00004170"/>
    </source>
</evidence>
<dbReference type="Pfam" id="PF00008">
    <property type="entry name" value="EGF"/>
    <property type="match status" value="7"/>
</dbReference>
<feature type="disulfide bond" evidence="18">
    <location>
        <begin position="1135"/>
        <end position="1144"/>
    </location>
</feature>
<dbReference type="GO" id="GO:0030855">
    <property type="term" value="P:epithelial cell differentiation"/>
    <property type="evidence" value="ECO:0007669"/>
    <property type="project" value="UniProtKB-ARBA"/>
</dbReference>
<feature type="domain" description="Sushi" evidence="24">
    <location>
        <begin position="2420"/>
        <end position="2477"/>
    </location>
</feature>
<dbReference type="FunFam" id="2.10.25.10:FF:000143">
    <property type="entry name" value="Protein crumbs 1"/>
    <property type="match status" value="2"/>
</dbReference>
<evidence type="ECO:0000256" key="21">
    <source>
        <dbReference type="SAM" id="SignalP"/>
    </source>
</evidence>
<reference evidence="26" key="1">
    <citation type="thesis" date="2021" institute="BYU ScholarsArchive" country="Provo, UT, USA">
        <title>Applications of and Algorithms for Genome Assembly and Genomic Analyses with an Emphasis on Marine Teleosts.</title>
        <authorList>
            <person name="Pickett B.D."/>
        </authorList>
    </citation>
    <scope>NUCLEOTIDE SEQUENCE</scope>
    <source>
        <strain evidence="26">HI-2016</strain>
    </source>
</reference>
<feature type="domain" description="Sushi" evidence="24">
    <location>
        <begin position="1355"/>
        <end position="1413"/>
    </location>
</feature>
<feature type="disulfide bond" evidence="19">
    <location>
        <begin position="2975"/>
        <end position="3002"/>
    </location>
</feature>
<keyword evidence="7 18" id="KW-0245">EGF-like domain</keyword>
<feature type="domain" description="EGF-like" evidence="22">
    <location>
        <begin position="3211"/>
        <end position="3240"/>
    </location>
</feature>
<dbReference type="FunFam" id="2.10.50.10:FF:000018">
    <property type="entry name" value="Sushi, von Willebrand factor type A, EGF and pentraxin domain-containing 1"/>
    <property type="match status" value="2"/>
</dbReference>
<evidence type="ECO:0000256" key="11">
    <source>
        <dbReference type="ARBA" id="ARBA00022837"/>
    </source>
</evidence>
<feature type="disulfide bond" evidence="18">
    <location>
        <begin position="3265"/>
        <end position="3274"/>
    </location>
</feature>
<feature type="domain" description="Sushi" evidence="24">
    <location>
        <begin position="3064"/>
        <end position="3121"/>
    </location>
</feature>
<accession>A0A8T2PAV2</accession>
<evidence type="ECO:0000256" key="9">
    <source>
        <dbReference type="ARBA" id="ARBA00022729"/>
    </source>
</evidence>
<evidence type="ECO:0000259" key="22">
    <source>
        <dbReference type="PROSITE" id="PS50026"/>
    </source>
</evidence>
<evidence type="ECO:0000259" key="24">
    <source>
        <dbReference type="PROSITE" id="PS50923"/>
    </source>
</evidence>
<feature type="domain" description="HYR" evidence="23">
    <location>
        <begin position="278"/>
        <end position="362"/>
    </location>
</feature>
<keyword evidence="15" id="KW-0325">Glycoprotein</keyword>
<feature type="domain" description="Sushi" evidence="24">
    <location>
        <begin position="1807"/>
        <end position="1869"/>
    </location>
</feature>
<feature type="domain" description="Sushi" evidence="24">
    <location>
        <begin position="2536"/>
        <end position="2593"/>
    </location>
</feature>
<dbReference type="Pfam" id="PF12661">
    <property type="entry name" value="hEGF"/>
    <property type="match status" value="2"/>
</dbReference>
<dbReference type="InterPro" id="IPR001759">
    <property type="entry name" value="PTX_dom"/>
</dbReference>
<evidence type="ECO:0000256" key="3">
    <source>
        <dbReference type="ARBA" id="ARBA00004496"/>
    </source>
</evidence>
<feature type="disulfide bond" evidence="19">
    <location>
        <begin position="3033"/>
        <end position="3060"/>
    </location>
</feature>
<dbReference type="GO" id="GO:0016020">
    <property type="term" value="C:membrane"/>
    <property type="evidence" value="ECO:0007669"/>
    <property type="project" value="UniProtKB-SubCell"/>
</dbReference>
<feature type="disulfide bond" evidence="19">
    <location>
        <begin position="2201"/>
        <end position="2228"/>
    </location>
</feature>
<dbReference type="InterPro" id="IPR000152">
    <property type="entry name" value="EGF-type_Asp/Asn_hydroxyl_site"/>
</dbReference>
<dbReference type="InterPro" id="IPR049883">
    <property type="entry name" value="NOTCH1_EGF-like"/>
</dbReference>
<feature type="compositionally biased region" description="Polar residues" evidence="20">
    <location>
        <begin position="610"/>
        <end position="622"/>
    </location>
</feature>
<keyword evidence="10" id="KW-0677">Repeat</keyword>
<dbReference type="GO" id="GO:0005509">
    <property type="term" value="F:calcium ion binding"/>
    <property type="evidence" value="ECO:0007669"/>
    <property type="project" value="InterPro"/>
</dbReference>
<feature type="domain" description="Sushi" evidence="24">
    <location>
        <begin position="2827"/>
        <end position="2885"/>
    </location>
</feature>
<keyword evidence="6" id="KW-0964">Secreted</keyword>
<feature type="disulfide bond" evidence="19">
    <location>
        <begin position="2506"/>
        <end position="2533"/>
    </location>
</feature>
<evidence type="ECO:0000256" key="12">
    <source>
        <dbReference type="ARBA" id="ARBA00022889"/>
    </source>
</evidence>
<dbReference type="Pfam" id="PF00354">
    <property type="entry name" value="Pentaxin"/>
    <property type="match status" value="1"/>
</dbReference>
<dbReference type="SUPFAM" id="SSF49899">
    <property type="entry name" value="Concanavalin A-like lectins/glucanases"/>
    <property type="match status" value="1"/>
</dbReference>
<feature type="disulfide bond" evidence="19">
    <location>
        <begin position="1898"/>
        <end position="1925"/>
    </location>
</feature>
<evidence type="ECO:0000256" key="4">
    <source>
        <dbReference type="ARBA" id="ARBA00004613"/>
    </source>
</evidence>
<feature type="domain" description="Sushi" evidence="24">
    <location>
        <begin position="1414"/>
        <end position="1471"/>
    </location>
</feature>
<dbReference type="PANTHER" id="PTHR19325:SF575">
    <property type="entry name" value="LOCOMOTION-RELATED PROTEIN HIKARU GENKI"/>
    <property type="match status" value="1"/>
</dbReference>
<dbReference type="CDD" id="cd00033">
    <property type="entry name" value="CCP"/>
    <property type="match status" value="33"/>
</dbReference>
<feature type="domain" description="Sushi" evidence="24">
    <location>
        <begin position="155"/>
        <end position="214"/>
    </location>
</feature>
<feature type="disulfide bond" evidence="19">
    <location>
        <begin position="1599"/>
        <end position="1626"/>
    </location>
</feature>
<evidence type="ECO:0000256" key="6">
    <source>
        <dbReference type="ARBA" id="ARBA00022525"/>
    </source>
</evidence>
<dbReference type="FunFam" id="2.10.70.10:FF:000003">
    <property type="entry name" value="Versican core protein"/>
    <property type="match status" value="3"/>
</dbReference>
<feature type="disulfide bond" evidence="19">
    <location>
        <begin position="1541"/>
        <end position="1568"/>
    </location>
</feature>
<feature type="disulfide bond" evidence="18">
    <location>
        <begin position="983"/>
        <end position="992"/>
    </location>
</feature>
<dbReference type="InterPro" id="IPR000742">
    <property type="entry name" value="EGF"/>
</dbReference>
<dbReference type="GO" id="GO:0007155">
    <property type="term" value="P:cell adhesion"/>
    <property type="evidence" value="ECO:0007669"/>
    <property type="project" value="UniProtKB-KW"/>
</dbReference>
<feature type="domain" description="Sushi" evidence="24">
    <location>
        <begin position="95"/>
        <end position="154"/>
    </location>
</feature>
<feature type="domain" description="Sushi" evidence="24">
    <location>
        <begin position="1507"/>
        <end position="1570"/>
    </location>
</feature>
<feature type="disulfide bond" evidence="19">
    <location>
        <begin position="2564"/>
        <end position="2591"/>
    </location>
</feature>
<feature type="domain" description="Sushi" evidence="24">
    <location>
        <begin position="1629"/>
        <end position="1686"/>
    </location>
</feature>
<evidence type="ECO:0000256" key="13">
    <source>
        <dbReference type="ARBA" id="ARBA00023136"/>
    </source>
</evidence>
<dbReference type="FunFam" id="2.10.70.10:FF:000011">
    <property type="entry name" value="CUB and sushi domain-containing protein 3 isoform A"/>
    <property type="match status" value="1"/>
</dbReference>
<evidence type="ECO:0000256" key="14">
    <source>
        <dbReference type="ARBA" id="ARBA00023157"/>
    </source>
</evidence>
<feature type="chain" id="PRO_5035878738" description="Sushi, von Willebrand factor type A, EGF and pentraxin domain-containing protein 1" evidence="21">
    <location>
        <begin position="21"/>
        <end position="3285"/>
    </location>
</feature>
<comment type="caution">
    <text evidence="18">Lacks conserved residue(s) required for the propagation of feature annotation.</text>
</comment>
<feature type="domain" description="Sushi" evidence="24">
    <location>
        <begin position="2289"/>
        <end position="2345"/>
    </location>
</feature>
<organism evidence="26 27">
    <name type="scientific">Albula glossodonta</name>
    <name type="common">roundjaw bonefish</name>
    <dbReference type="NCBI Taxonomy" id="121402"/>
    <lineage>
        <taxon>Eukaryota</taxon>
        <taxon>Metazoa</taxon>
        <taxon>Chordata</taxon>
        <taxon>Craniata</taxon>
        <taxon>Vertebrata</taxon>
        <taxon>Euteleostomi</taxon>
        <taxon>Actinopterygii</taxon>
        <taxon>Neopterygii</taxon>
        <taxon>Teleostei</taxon>
        <taxon>Albuliformes</taxon>
        <taxon>Albulidae</taxon>
        <taxon>Albula</taxon>
    </lineage>
</organism>
<feature type="domain" description="Sushi" evidence="24">
    <location>
        <begin position="2346"/>
        <end position="2419"/>
    </location>
</feature>
<dbReference type="FunFam" id="2.60.120.200:FF:000012">
    <property type="entry name" value="neuronal pentraxin receptor"/>
    <property type="match status" value="1"/>
</dbReference>
<dbReference type="SUPFAM" id="SSF57184">
    <property type="entry name" value="Growth factor receptor domain"/>
    <property type="match status" value="3"/>
</dbReference>
<keyword evidence="12" id="KW-0130">Cell adhesion</keyword>
<keyword evidence="27" id="KW-1185">Reference proteome</keyword>
<evidence type="ECO:0000256" key="15">
    <source>
        <dbReference type="ARBA" id="ARBA00023180"/>
    </source>
</evidence>
<evidence type="ECO:0000313" key="27">
    <source>
        <dbReference type="Proteomes" id="UP000824540"/>
    </source>
</evidence>
<dbReference type="FunFam" id="2.10.70.10:FF:000002">
    <property type="entry name" value="CUB and Sushi multiple domains 3"/>
    <property type="match status" value="1"/>
</dbReference>
<feature type="disulfide bond" evidence="19">
    <location>
        <begin position="185"/>
        <end position="212"/>
    </location>
</feature>
<feature type="domain" description="Sushi" evidence="24">
    <location>
        <begin position="1928"/>
        <end position="1997"/>
    </location>
</feature>
<feature type="domain" description="Sushi" evidence="24">
    <location>
        <begin position="1687"/>
        <end position="1744"/>
    </location>
</feature>
<dbReference type="FunFam" id="2.10.25.10:FF:000038">
    <property type="entry name" value="Fibrillin 2"/>
    <property type="match status" value="1"/>
</dbReference>
<evidence type="ECO:0000256" key="7">
    <source>
        <dbReference type="ARBA" id="ARBA00022536"/>
    </source>
</evidence>
<feature type="disulfide bond" evidence="19">
    <location>
        <begin position="2448"/>
        <end position="2475"/>
    </location>
</feature>
<dbReference type="PROSITE" id="PS51828">
    <property type="entry name" value="PTX_2"/>
    <property type="match status" value="1"/>
</dbReference>
<dbReference type="InterPro" id="IPR009030">
    <property type="entry name" value="Growth_fac_rcpt_cys_sf"/>
</dbReference>
<dbReference type="GO" id="GO:0005737">
    <property type="term" value="C:cytoplasm"/>
    <property type="evidence" value="ECO:0007669"/>
    <property type="project" value="UniProtKB-SubCell"/>
</dbReference>
<dbReference type="PRINTS" id="PR00895">
    <property type="entry name" value="PENTAXIN"/>
</dbReference>
<feature type="disulfide bond" evidence="19">
    <location>
        <begin position="1442"/>
        <end position="1469"/>
    </location>
</feature>
<dbReference type="Pfam" id="PF07645">
    <property type="entry name" value="EGF_CA"/>
    <property type="match status" value="1"/>
</dbReference>
<dbReference type="SMART" id="SM00032">
    <property type="entry name" value="CCP"/>
    <property type="match status" value="34"/>
</dbReference>
<keyword evidence="14 18" id="KW-1015">Disulfide bond</keyword>
<dbReference type="SUPFAM" id="SSF57196">
    <property type="entry name" value="EGF/Laminin"/>
    <property type="match status" value="1"/>
</dbReference>
<feature type="region of interest" description="Disordered" evidence="20">
    <location>
        <begin position="610"/>
        <end position="637"/>
    </location>
</feature>
<dbReference type="PANTHER" id="PTHR19325">
    <property type="entry name" value="COMPLEMENT COMPONENT-RELATED SUSHI DOMAIN-CONTAINING"/>
    <property type="match status" value="1"/>
</dbReference>
<dbReference type="Gene3D" id="2.10.70.10">
    <property type="entry name" value="Complement Module, domain 1"/>
    <property type="match status" value="34"/>
</dbReference>
<feature type="disulfide bond" evidence="19">
    <location>
        <begin position="1657"/>
        <end position="1684"/>
    </location>
</feature>
<feature type="disulfide bond" evidence="19">
    <location>
        <begin position="1715"/>
        <end position="1742"/>
    </location>
</feature>
<dbReference type="Proteomes" id="UP000824540">
    <property type="component" value="Unassembled WGS sequence"/>
</dbReference>
<dbReference type="InterPro" id="IPR018097">
    <property type="entry name" value="EGF_Ca-bd_CS"/>
</dbReference>
<dbReference type="PROSITE" id="PS50825">
    <property type="entry name" value="HYR"/>
    <property type="match status" value="2"/>
</dbReference>
<dbReference type="InterPro" id="IPR013032">
    <property type="entry name" value="EGF-like_CS"/>
</dbReference>
<feature type="domain" description="Pentraxin (PTX)" evidence="25">
    <location>
        <begin position="1150"/>
        <end position="1354"/>
    </location>
</feature>
<evidence type="ECO:0000256" key="18">
    <source>
        <dbReference type="PROSITE-ProRule" id="PRU00076"/>
    </source>
</evidence>
<dbReference type="Gene3D" id="2.60.120.200">
    <property type="match status" value="1"/>
</dbReference>
<dbReference type="PROSITE" id="PS00010">
    <property type="entry name" value="ASX_HYDROXYL"/>
    <property type="match status" value="6"/>
</dbReference>
<dbReference type="SUPFAM" id="SSF57535">
    <property type="entry name" value="Complement control module/SCR domain"/>
    <property type="match status" value="34"/>
</dbReference>
<feature type="domain" description="Sushi" evidence="24">
    <location>
        <begin position="1998"/>
        <end position="2056"/>
    </location>
</feature>
<dbReference type="FunFam" id="2.10.25.10:FF:000122">
    <property type="entry name" value="Protein crumbs homolog 2"/>
    <property type="match status" value="2"/>
</dbReference>
<dbReference type="SMART" id="SM00181">
    <property type="entry name" value="EGF"/>
    <property type="match status" value="12"/>
</dbReference>
<feature type="disulfide bond" evidence="19">
    <location>
        <begin position="1809"/>
        <end position="1852"/>
    </location>
</feature>
<evidence type="ECO:0000256" key="5">
    <source>
        <dbReference type="ARBA" id="ARBA00022490"/>
    </source>
</evidence>
<dbReference type="Gene3D" id="2.10.25.10">
    <property type="entry name" value="Laminin"/>
    <property type="match status" value="10"/>
</dbReference>
<feature type="domain" description="Sushi" evidence="24">
    <location>
        <begin position="2115"/>
        <end position="2172"/>
    </location>
</feature>
<feature type="disulfide bond" evidence="19">
    <location>
        <begin position="125"/>
        <end position="152"/>
    </location>
</feature>
<evidence type="ECO:0000256" key="10">
    <source>
        <dbReference type="ARBA" id="ARBA00022737"/>
    </source>
</evidence>
<dbReference type="CDD" id="cd00054">
    <property type="entry name" value="EGF_CA"/>
    <property type="match status" value="7"/>
</dbReference>
<feature type="domain" description="Sushi" evidence="24">
    <location>
        <begin position="2768"/>
        <end position="2826"/>
    </location>
</feature>
<feature type="domain" description="EGF-like" evidence="22">
    <location>
        <begin position="1109"/>
        <end position="1145"/>
    </location>
</feature>
<feature type="domain" description="Sushi" evidence="24">
    <location>
        <begin position="2594"/>
        <end position="2651"/>
    </location>
</feature>
<feature type="domain" description="Sushi" evidence="24">
    <location>
        <begin position="2057"/>
        <end position="2114"/>
    </location>
</feature>
<feature type="domain" description="Sushi" evidence="24">
    <location>
        <begin position="2173"/>
        <end position="2230"/>
    </location>
</feature>
<evidence type="ECO:0000256" key="17">
    <source>
        <dbReference type="ARBA" id="ARBA00067719"/>
    </source>
</evidence>
<feature type="disulfide bond" evidence="18">
    <location>
        <begin position="1097"/>
        <end position="1106"/>
    </location>
</feature>
<comment type="subcellular location">
    <subcellularLocation>
        <location evidence="3">Cytoplasm</location>
    </subcellularLocation>
    <subcellularLocation>
        <location evidence="2">Membrane</location>
        <topology evidence="2">Peripheral membrane protein</topology>
    </subcellularLocation>
    <subcellularLocation>
        <location evidence="1">Nucleus</location>
    </subcellularLocation>
    <subcellularLocation>
        <location evidence="4">Secreted</location>
    </subcellularLocation>
</comment>
<dbReference type="InterPro" id="IPR011641">
    <property type="entry name" value="Tyr-kin_ephrin_A/B_rcpt-like"/>
</dbReference>
<feature type="signal peptide" evidence="21">
    <location>
        <begin position="1"/>
        <end position="20"/>
    </location>
</feature>
<feature type="disulfide bond" evidence="19">
    <location>
        <begin position="2738"/>
        <end position="2765"/>
    </location>
</feature>
<feature type="disulfide bond" evidence="19">
    <location>
        <begin position="2680"/>
        <end position="2707"/>
    </location>
</feature>
<feature type="domain" description="EGF-like" evidence="22">
    <location>
        <begin position="919"/>
        <end position="955"/>
    </location>
</feature>
<dbReference type="Gene3D" id="2.10.50.10">
    <property type="entry name" value="Tumor Necrosis Factor Receptor, subunit A, domain 2"/>
    <property type="match status" value="3"/>
</dbReference>
<evidence type="ECO:0000256" key="1">
    <source>
        <dbReference type="ARBA" id="ARBA00004123"/>
    </source>
</evidence>
<keyword evidence="16" id="KW-0539">Nucleus</keyword>
<feature type="domain" description="Sushi" evidence="24">
    <location>
        <begin position="2478"/>
        <end position="2535"/>
    </location>
</feature>
<feature type="domain" description="Sushi" evidence="24">
    <location>
        <begin position="3122"/>
        <end position="3181"/>
    </location>
</feature>
<feature type="domain" description="Sushi" evidence="24">
    <location>
        <begin position="443"/>
        <end position="506"/>
    </location>
</feature>
<feature type="disulfide bond" evidence="19">
    <location>
        <begin position="2259"/>
        <end position="2286"/>
    </location>
</feature>
<gene>
    <name evidence="26" type="ORF">JZ751_008983</name>
</gene>
<dbReference type="PROSITE" id="PS50026">
    <property type="entry name" value="EGF_3"/>
    <property type="match status" value="9"/>
</dbReference>
<feature type="disulfide bond" evidence="19">
    <location>
        <begin position="3092"/>
        <end position="3119"/>
    </location>
</feature>
<dbReference type="PROSITE" id="PS01186">
    <property type="entry name" value="EGF_2"/>
    <property type="match status" value="8"/>
</dbReference>
<keyword evidence="5" id="KW-0963">Cytoplasm</keyword>
<dbReference type="PROSITE" id="PS50923">
    <property type="entry name" value="SUSHI"/>
    <property type="match status" value="34"/>
</dbReference>
<feature type="domain" description="Sushi" evidence="24">
    <location>
        <begin position="2652"/>
        <end position="2709"/>
    </location>
</feature>
<feature type="domain" description="HYR" evidence="23">
    <location>
        <begin position="363"/>
        <end position="442"/>
    </location>
</feature>
<dbReference type="FunFam" id="2.10.25.10:FF:000225">
    <property type="entry name" value="Sushi, von Willebrand factor type A, EGF and pentraxin domain containing 1"/>
    <property type="match status" value="1"/>
</dbReference>
<dbReference type="Pfam" id="PF00084">
    <property type="entry name" value="Sushi"/>
    <property type="match status" value="33"/>
</dbReference>
<feature type="domain" description="Sushi" evidence="24">
    <location>
        <begin position="2947"/>
        <end position="3004"/>
    </location>
</feature>
<feature type="disulfide bond" evidence="19">
    <location>
        <begin position="1384"/>
        <end position="1411"/>
    </location>
</feature>
<feature type="disulfide bond" evidence="18">
    <location>
        <begin position="1021"/>
        <end position="1030"/>
    </location>
</feature>
<dbReference type="PROSITE" id="PS01187">
    <property type="entry name" value="EGF_CA"/>
    <property type="match status" value="3"/>
</dbReference>
<dbReference type="Pfam" id="PF07699">
    <property type="entry name" value="Ephrin_rec_like"/>
    <property type="match status" value="3"/>
</dbReference>
<dbReference type="InterPro" id="IPR013320">
    <property type="entry name" value="ConA-like_dom_sf"/>
</dbReference>
<feature type="domain" description="EGF-like" evidence="22">
    <location>
        <begin position="1471"/>
        <end position="1510"/>
    </location>
</feature>
<dbReference type="SMART" id="SM00159">
    <property type="entry name" value="PTX"/>
    <property type="match status" value="1"/>
</dbReference>
<keyword evidence="13" id="KW-0472">Membrane</keyword>
<protein>
    <recommendedName>
        <fullName evidence="17">Sushi, von Willebrand factor type A, EGF and pentraxin domain-containing protein 1</fullName>
    </recommendedName>
</protein>
<evidence type="ECO:0000313" key="26">
    <source>
        <dbReference type="EMBL" id="KAG9345827.1"/>
    </source>
</evidence>
<dbReference type="SMART" id="SM01411">
    <property type="entry name" value="Ephrin_rec_like"/>
    <property type="match status" value="4"/>
</dbReference>
<feature type="domain" description="EGF-like" evidence="22">
    <location>
        <begin position="3243"/>
        <end position="3275"/>
    </location>
</feature>
<dbReference type="GO" id="GO:0050877">
    <property type="term" value="P:nervous system process"/>
    <property type="evidence" value="ECO:0007669"/>
    <property type="project" value="UniProtKB-ARBA"/>
</dbReference>
<dbReference type="FunFam" id="2.10.25.10:FF:000327">
    <property type="entry name" value="neurogenic locus notch homolog protein 4"/>
    <property type="match status" value="1"/>
</dbReference>
<dbReference type="GO" id="GO:0005634">
    <property type="term" value="C:nucleus"/>
    <property type="evidence" value="ECO:0007669"/>
    <property type="project" value="UniProtKB-SubCell"/>
</dbReference>
<feature type="disulfide bond" evidence="18">
    <location>
        <begin position="3215"/>
        <end position="3225"/>
    </location>
</feature>
<dbReference type="FunFam" id="2.10.25.10:FF:000425">
    <property type="entry name" value="Eyes shut homolog"/>
    <property type="match status" value="1"/>
</dbReference>
<evidence type="ECO:0000256" key="19">
    <source>
        <dbReference type="PROSITE-ProRule" id="PRU00302"/>
    </source>
</evidence>
<feature type="domain" description="EGF-like" evidence="22">
    <location>
        <begin position="995"/>
        <end position="1031"/>
    </location>
</feature>
<keyword evidence="9 21" id="KW-0732">Signal</keyword>
<dbReference type="EMBL" id="JAFBMS010000017">
    <property type="protein sequence ID" value="KAG9345827.1"/>
    <property type="molecule type" value="Genomic_DNA"/>
</dbReference>
<evidence type="ECO:0000256" key="8">
    <source>
        <dbReference type="ARBA" id="ARBA00022659"/>
    </source>
</evidence>
<dbReference type="InterPro" id="IPR000436">
    <property type="entry name" value="Sushi_SCR_CCP_dom"/>
</dbReference>
<feature type="disulfide bond" evidence="18">
    <location>
        <begin position="1059"/>
        <end position="1068"/>
    </location>
</feature>
<dbReference type="InterPro" id="IPR035976">
    <property type="entry name" value="Sushi/SCR/CCP_sf"/>
</dbReference>
<feature type="disulfide bond" evidence="19">
    <location>
        <begin position="2797"/>
        <end position="2824"/>
    </location>
</feature>
<name>A0A8T2PAV2_9TELE</name>
<feature type="domain" description="Sushi" evidence="24">
    <location>
        <begin position="2710"/>
        <end position="2767"/>
    </location>
</feature>
<feature type="disulfide bond" evidence="19">
    <location>
        <begin position="2143"/>
        <end position="2170"/>
    </location>
</feature>
<dbReference type="InterPro" id="IPR050350">
    <property type="entry name" value="Compl-Cell_Adhes-Reg"/>
</dbReference>
<feature type="domain" description="Sushi" evidence="24">
    <location>
        <begin position="2886"/>
        <end position="2946"/>
    </location>
</feature>
<feature type="domain" description="EGF-like" evidence="22">
    <location>
        <begin position="1071"/>
        <end position="1107"/>
    </location>
</feature>
<dbReference type="SMART" id="SM00179">
    <property type="entry name" value="EGF_CA"/>
    <property type="match status" value="8"/>
</dbReference>
<dbReference type="GO" id="GO:0005576">
    <property type="term" value="C:extracellular region"/>
    <property type="evidence" value="ECO:0007669"/>
    <property type="project" value="UniProtKB-SubCell"/>
</dbReference>
<evidence type="ECO:0000259" key="23">
    <source>
        <dbReference type="PROSITE" id="PS50825"/>
    </source>
</evidence>
<feature type="domain" description="Sushi" evidence="24">
    <location>
        <begin position="1870"/>
        <end position="1927"/>
    </location>
</feature>
<keyword evidence="11" id="KW-0106">Calcium</keyword>
<feature type="domain" description="EGF-like" evidence="22">
    <location>
        <begin position="1033"/>
        <end position="1069"/>
    </location>
</feature>
<sequence length="3285" mass="356009">MKDTGLTFLLLLKVALRNWGREEIMNTDYCDRTLQIFRHRARTGESQPTHKSLRRLGTCTPCPDPHHTSQPGSTSITDCVCKPGYSLVGKTCEVVHCPEIHPPENGFFIQNVCNNHFNAACGIRCKPGFDLVGNSIRLCQPNGDWSGSQPSCRVRTCPALSPPRHGRMNCTEGSASYRTRCEVRCAEGYKLEGSARLTCQANSQWSGPQPRCVEIHCPPMMTLKNVLLLPPTCGEKEVKAGTVCKLACRQGYSLLGDKEVHCLPSGDWSTSVHKATCTDSEPPKIVCPEDVFAETAEHHSSANISWDTPHARDNSGEEVVVQVTPVFTPPQLFPIGEEQITYMAMDRSGNRANCSFTVTVIDTEPPVIDRCRSPPPFQTTDTEMVVQWEVPQFSDNSGGPLKIVSTHLPGLMFPTGETLVQYTATDPSGNNRTCDIRIVIQGSTCERPFDPVNGEFTCIEEEEGVNCTLYCKDGYSFTHESVHSYFCAHNGMWNPPYSSEQPDCSLNRIANHGFKPFEMLFKASRCDDPDLLKSFAGDFNSALGGMMPTFCSGDDIECKLEMLSQSQCLEYNYDYENGFAIGPGGWGSNWGPQDGQEYAYFDVGFATDRQPSAQQQGVTPRSSPLRAKRHRKPTGPTRDQKIQIFFNITASIPLPLSRNDSAEVANQKRLLRTLEQLTNRLKRTLSKQPLSTFHIASEMIVADPKSLESKKASLYCRPGSVLKGRMCVHCPIGTYYSLEYNTCESCWIGSFQDLEGQMECKACPDGSSTPYLHSRSEAECKAQCKPGSFSVNGLETCESCPLGQYQPGFGSKHCLPCPGDTTTVNRGAVDVGECGLPCKAGHFSRSGLVPCYPCPRDYYQPEEGRSFCLSCPFYGTTTVTGATTIQHCSSFGSSFLPKEESMTTPPKVIHKDYQASSQVFHECVLNPCQNNARCEEMGAGYLCDCLPGFTGSNCESDINECDSAPCQNGGICTDGLGDFQCECQPGYVGSQCEAEVNECSSNPCVNNGICVDEVNQFTCSCRDGYTGVHCELEIDECQSNPCLNKGLCKDLKGGYTCTCARGFAGDVCEINVNECSSAPCWNGGTCSDAINDFVCQCPSGYTGRLCEVDINECDSSPCLNGATCVDGLGSFTCRCPPGFNGTRCETEMSSSFNLDFEVSGIHGFVMMDGVMPSLTAITCTFWMKSSDTTNYGTPISYAVEGGSDNAFLLVDYNGWVVYVNGKERITDCPAVNNGRWHHIGVTWQSSDGEWKVYIDGNLSDGGKGLSIGTTIPGGGALVLGQDQDQRGEGFNPVESFVGSMSQLNIWDYVLTAQQIKALATSCPEEIAKGNVLAWPDFLTGVMGRVKITGNSIFCADCPLLENAVPHLRALSTATSPGSKVELSCDPGFYLVGEPVQQCLNKGAWSHALPRCDRVNCGPPPPLEFGLYFGTDFQAGSSVTYQCNSGFYLLGESKMKCANSGTWKGNPPACLDVDECAIGSECDMHAKCHNTDGSYTCTCIHPYSGDGKNCTEPVKCKDPGYPEFGHRDGSIFMMGSEVVFTCEEGYELIGSSHITCSELGSWDRPFPYCKALSCRRLTVPENGIMTGRNYTFGSKVTFSCKKGFLLRGPAEIQCLASLKWSRAPPICQPVACGEPSAVENANVTFTGRTYMSTASYTCVEGYRLQGRAEVLCEASGRWSDPAPLCVMVDCGQPPTLMDASTVGSNFTLGSLVDYICKEGYTLIGPKTRECLPTGEWSQSSAHCLARSCGPPPPIAHAFPAAGHQLFGDTAIYFCGDGYIAANNTKMLCNSQGMWVPPGGQEAPRCIANFCQLPPDLPHAILDSVKKSKYSSNSEVSYKCEEGFMLNSTATLRCTLGGAWVPLPFDIGCVPVRCAKPVGIQHGYVIGTNYSFGAVVAYSCDKGFLISGEKRRTCKADGEWGGTLPSCQPVPCPNPPPLKNGFILSSRATSHLDVTESRFVFNSTVTYACDPGFRLTGKPERVCQANKQWSNGDPPSCILLTCETPPTILHGRYKGSNFQVGQKVEYVCDEGYELTGDAVWTCLKYGKWDVSRSPQCSPVKCPEPPLEENHLILQSLDSDSGTVQLSCDDGYVLHGARFLRCTPRQEWNDTFPVCKQVSCGSPPRVPYGDSSSTLSYFGSVVTYTCMHGFTLRSQRTVTCQADGRWSTPFPECMPVECPQPEEVPNGIVDVQGLMYLNIAVYSCKPGYILQGNATMLCGDNGHWIGRVPMCRPIVCSAPKEIANGNVFYTQLQFSQAVTYSCHQGFRLEGPKTLSCLATGEWDRETPVCSQIYCTPPKPIENGFVEGMDHKFGVTIFYSCFPGYQLVGQNHLTCEETGWSSPTPSCVLTDCGLPPHIDFGDYIKILDPNSEAGGAGAGADLSFRHGAVIAYRCHSGYELSVALPLACQEDGQWNGTAPVCLPADCQPPAAPEHGAVFISDIGQGSQAHYSCEEGYRLKGEDTRRCVSGRRWSDSAPVCTPVSCGDPGPLAGGSVLGNSFLYPAVIHYKCGEGFVLQGNDTSICLAEGMWDREKPWCEPISCGPPVTEGDVLAEGEDYTFNRHVAYTCKAGFILEGPTRSMCLANGSWSHASPTCWPAVCGRPPAVPNGHFVGSDFGYNGEVWYECEEGYTLTGRTQLVCGGDGLWDGPPPQCVINTCDPPEDISHGYLNRSSFNFEDVVEYVCFQGYQVVGNPFLRCSASGTWEGSVPECQPCNCSQPILKFGVVLGPRIHNCGDRVRFRCDEGYRTLGPPEATCEKGRVWSPGVPICVRGRCSAPPPIVPNAVLQGGTATSTDTVTYRCRPGYQMSGYAHLTCTRSGRWSEPHPTCQPVSCGPPPLVLNAKIIGDIFTFGSQVQYSCVTGYELETEAESLTCLSDGSWSPHAIRCRPQPCALPTNLTNVVITGEEVTPMGRTITLSCKEGYHLEGPTVSQCQPGGSWSPAFSSGSCIPVSCGKPLPLHHGNIEGDSFNYGDVVTYKCLPGYQIQGDSTKLCQGDKTWSGVHPICNAVSCGPPPPVENASSMATGETYQSIVSYLCNSGLRLIGPQNLTCLANKTWGQPTPSCEATQVCEAPRVPLNGSVQEYLLATEGPVEFQCDKGYTLEGESLVHCLANGSWSSQFPTCAPKPCPPPPGLVAKIGNASQDAFYVGQTVSITCPKGYQTQGSATITCKNDQTWTSSQSACETVCWLQCQNGGVCQKPNTCSCPEGWMGRLCEEPICILPCLNGGRCVAPYQCECPTGWTGTRCHSAVCSSPCLNGGRCIRPNRCHCSPGWSGHNCSRKRKSGYFHF</sequence>
<feature type="domain" description="Sushi" evidence="24">
    <location>
        <begin position="215"/>
        <end position="279"/>
    </location>
</feature>
<feature type="disulfide bond" evidence="18">
    <location>
        <begin position="945"/>
        <end position="954"/>
    </location>
</feature>
<evidence type="ECO:0000259" key="25">
    <source>
        <dbReference type="PROSITE" id="PS51828"/>
    </source>
</evidence>
<feature type="domain" description="EGF-like" evidence="22">
    <location>
        <begin position="957"/>
        <end position="993"/>
    </location>
</feature>
<feature type="domain" description="Sushi" evidence="24">
    <location>
        <begin position="1745"/>
        <end position="1806"/>
    </location>
</feature>
<dbReference type="OrthoDB" id="6515930at2759"/>
<feature type="disulfide bond" evidence="19">
    <location>
        <begin position="2622"/>
        <end position="2649"/>
    </location>
</feature>
<evidence type="ECO:0000256" key="20">
    <source>
        <dbReference type="SAM" id="MobiDB-lite"/>
    </source>
</evidence>
<comment type="caution">
    <text evidence="26">The sequence shown here is derived from an EMBL/GenBank/DDBJ whole genome shotgun (WGS) entry which is preliminary data.</text>
</comment>
<feature type="domain" description="Sushi" evidence="24">
    <location>
        <begin position="2231"/>
        <end position="2288"/>
    </location>
</feature>
<dbReference type="InterPro" id="IPR001881">
    <property type="entry name" value="EGF-like_Ca-bd_dom"/>
</dbReference>
<keyword evidence="8 19" id="KW-0768">Sushi</keyword>
<feature type="disulfide bond" evidence="18">
    <location>
        <begin position="3247"/>
        <end position="3257"/>
    </location>
</feature>
<feature type="domain" description="Sushi" evidence="24">
    <location>
        <begin position="1571"/>
        <end position="1628"/>
    </location>
</feature>
<dbReference type="GO" id="GO:0048731">
    <property type="term" value="P:system development"/>
    <property type="evidence" value="ECO:0007669"/>
    <property type="project" value="UniProtKB-ARBA"/>
</dbReference>
<dbReference type="GO" id="GO:0005102">
    <property type="term" value="F:signaling receptor binding"/>
    <property type="evidence" value="ECO:0007669"/>
    <property type="project" value="UniProtKB-ARBA"/>
</dbReference>
<feature type="disulfide bond" evidence="19">
    <location>
        <begin position="2085"/>
        <end position="2112"/>
    </location>
</feature>
<evidence type="ECO:0000256" key="16">
    <source>
        <dbReference type="ARBA" id="ARBA00023242"/>
    </source>
</evidence>
<feature type="domain" description="Sushi" evidence="24">
    <location>
        <begin position="3005"/>
        <end position="3062"/>
    </location>
</feature>
<proteinExistence type="predicted"/>
<feature type="disulfide bond" evidence="19">
    <location>
        <begin position="2390"/>
        <end position="2417"/>
    </location>
</feature>